<dbReference type="InterPro" id="IPR027417">
    <property type="entry name" value="P-loop_NTPase"/>
</dbReference>
<proteinExistence type="predicted"/>
<feature type="domain" description="Double-GTPase 2" evidence="1">
    <location>
        <begin position="10"/>
        <end position="207"/>
    </location>
</feature>
<name>A0A7X6KVL5_9CELL</name>
<evidence type="ECO:0000259" key="1">
    <source>
        <dbReference type="Pfam" id="PF19993"/>
    </source>
</evidence>
<evidence type="ECO:0000313" key="2">
    <source>
        <dbReference type="EMBL" id="NKY23127.1"/>
    </source>
</evidence>
<evidence type="ECO:0000313" key="3">
    <source>
        <dbReference type="Proteomes" id="UP000581206"/>
    </source>
</evidence>
<keyword evidence="3" id="KW-1185">Reference proteome</keyword>
<sequence length="386" mass="42291">MRLSKVLEQHIAVFGESGSGKTVMLSSFYGATQEADFRRQSLYSVSADDIGQGHRLQSNYLGMKKSARVPGTDHFAATSYSFSVRLRDGNPRAARTKPFDSLRLVWHDYPGEWFEQDVSGPEEARRRVEAFRSLLASDVALLLVDGQRLLDNAGHEERYLRSLFHDFRAVLEKLEGELLSDGRLAEFPRIWILALSKADLLPELDAYEFRDLLIEKASDDLAQLREVLGRFVESSAAMSVGEDFLVLSSARFADDRIEVATRVGLDLVLPVAALVPLERYVQWAEAKTIGGKAADALLAQAGPLATALIGKAADRLPAPIGAVANLVLSAIGPQTLSDAARLGGDKLRQANSAALSRQDVVAAVLTRFKMDLDQGEADKTLLRRLA</sequence>
<accession>A0A7X6KVL5</accession>
<gene>
    <name evidence="2" type="ORF">HGA03_10680</name>
</gene>
<dbReference type="Gene3D" id="3.40.50.300">
    <property type="entry name" value="P-loop containing nucleotide triphosphate hydrolases"/>
    <property type="match status" value="1"/>
</dbReference>
<protein>
    <submittedName>
        <fullName evidence="2">ATP/GTP-binding protein</fullName>
    </submittedName>
</protein>
<reference evidence="2 3" key="1">
    <citation type="submission" date="2020-04" db="EMBL/GenBank/DDBJ databases">
        <title>MicrobeNet Type strains.</title>
        <authorList>
            <person name="Nicholson A.C."/>
        </authorList>
    </citation>
    <scope>NUCLEOTIDE SEQUENCE [LARGE SCALE GENOMIC DNA]</scope>
    <source>
        <strain evidence="2 3">ATCC BAA-788</strain>
    </source>
</reference>
<dbReference type="InterPro" id="IPR045528">
    <property type="entry name" value="DO-GTPase2"/>
</dbReference>
<dbReference type="EMBL" id="JAAXOX010000004">
    <property type="protein sequence ID" value="NKY23127.1"/>
    <property type="molecule type" value="Genomic_DNA"/>
</dbReference>
<dbReference type="SUPFAM" id="SSF52540">
    <property type="entry name" value="P-loop containing nucleoside triphosphate hydrolases"/>
    <property type="match status" value="1"/>
</dbReference>
<dbReference type="Pfam" id="PF19993">
    <property type="entry name" value="DO-GTPase2"/>
    <property type="match status" value="1"/>
</dbReference>
<organism evidence="2 3">
    <name type="scientific">Cellulomonas denverensis</name>
    <dbReference type="NCBI Taxonomy" id="264297"/>
    <lineage>
        <taxon>Bacteria</taxon>
        <taxon>Bacillati</taxon>
        <taxon>Actinomycetota</taxon>
        <taxon>Actinomycetes</taxon>
        <taxon>Micrococcales</taxon>
        <taxon>Cellulomonadaceae</taxon>
        <taxon>Cellulomonas</taxon>
    </lineage>
</organism>
<dbReference type="Proteomes" id="UP000581206">
    <property type="component" value="Unassembled WGS sequence"/>
</dbReference>
<dbReference type="RefSeq" id="WP_168630242.1">
    <property type="nucleotide sequence ID" value="NZ_BONL01000001.1"/>
</dbReference>
<dbReference type="AlphaFoldDB" id="A0A7X6KVL5"/>
<comment type="caution">
    <text evidence="2">The sequence shown here is derived from an EMBL/GenBank/DDBJ whole genome shotgun (WGS) entry which is preliminary data.</text>
</comment>